<dbReference type="Pfam" id="PF10294">
    <property type="entry name" value="Methyltransf_16"/>
    <property type="match status" value="1"/>
</dbReference>
<keyword evidence="3" id="KW-0808">Transferase</keyword>
<feature type="compositionally biased region" description="Polar residues" evidence="5">
    <location>
        <begin position="1"/>
        <end position="13"/>
    </location>
</feature>
<dbReference type="GO" id="GO:0005737">
    <property type="term" value="C:cytoplasm"/>
    <property type="evidence" value="ECO:0007669"/>
    <property type="project" value="TreeGrafter"/>
</dbReference>
<dbReference type="PANTHER" id="PTHR14614:SF10">
    <property type="entry name" value="PROTEIN N-TERMINAL AND LYSINE N-METHYLTRANSFERASE EFM7"/>
    <property type="match status" value="1"/>
</dbReference>
<dbReference type="Gene3D" id="3.40.50.150">
    <property type="entry name" value="Vaccinia Virus protein VP39"/>
    <property type="match status" value="1"/>
</dbReference>
<feature type="region of interest" description="Disordered" evidence="5">
    <location>
        <begin position="1"/>
        <end position="30"/>
    </location>
</feature>
<dbReference type="PANTHER" id="PTHR14614">
    <property type="entry name" value="HEPATOCELLULAR CARCINOMA-ASSOCIATED ANTIGEN"/>
    <property type="match status" value="1"/>
</dbReference>
<evidence type="ECO:0000256" key="2">
    <source>
        <dbReference type="ARBA" id="ARBA00022603"/>
    </source>
</evidence>
<evidence type="ECO:0000256" key="4">
    <source>
        <dbReference type="ARBA" id="ARBA00022691"/>
    </source>
</evidence>
<dbReference type="GO" id="GO:0032259">
    <property type="term" value="P:methylation"/>
    <property type="evidence" value="ECO:0007669"/>
    <property type="project" value="UniProtKB-KW"/>
</dbReference>
<comment type="caution">
    <text evidence="6">The sequence shown here is derived from an EMBL/GenBank/DDBJ whole genome shotgun (WGS) entry which is preliminary data.</text>
</comment>
<name>A0A433QC14_9FUNG</name>
<evidence type="ECO:0008006" key="8">
    <source>
        <dbReference type="Google" id="ProtNLM"/>
    </source>
</evidence>
<keyword evidence="2" id="KW-0489">Methyltransferase</keyword>
<reference evidence="6 7" key="1">
    <citation type="journal article" date="2018" name="New Phytol.">
        <title>Phylogenomics of Endogonaceae and evolution of mycorrhizas within Mucoromycota.</title>
        <authorList>
            <person name="Chang Y."/>
            <person name="Desiro A."/>
            <person name="Na H."/>
            <person name="Sandor L."/>
            <person name="Lipzen A."/>
            <person name="Clum A."/>
            <person name="Barry K."/>
            <person name="Grigoriev I.V."/>
            <person name="Martin F.M."/>
            <person name="Stajich J.E."/>
            <person name="Smith M.E."/>
            <person name="Bonito G."/>
            <person name="Spatafora J.W."/>
        </authorList>
    </citation>
    <scope>NUCLEOTIDE SEQUENCE [LARGE SCALE GENOMIC DNA]</scope>
    <source>
        <strain evidence="6 7">AD002</strain>
    </source>
</reference>
<accession>A0A433QC14</accession>
<dbReference type="InterPro" id="IPR025784">
    <property type="entry name" value="EFM7"/>
</dbReference>
<sequence>MTSSVPPSSQRSGTPLPPSNLPSKPTHETQSMSNQVFFAYTPPKPALSVTRSLTTPHASKDTPSNLTLRLVGSHPLWAHHLWNASKILSAYLDEHKDLCRGKTVLELGAGAALPSLVAAANGANKVESCGAFSPPSPCLSDLGKSFTDAVCCSIVPVVITDYPDKELIDNIEHNAKVNLPDTYASGRIAVQGYVWGTNTAHLLSALPPTTQTFDLIILSDLVFNHSQHHAMLRTCRSVLTPCTGSVLVFYTHHRPLLAEKDLKFFDIAILPEIAEMSDPNDPFGRGYGFCRDKILEMKAGVMFAEDPGDEDVRATVHGWKLWLE</sequence>
<dbReference type="EMBL" id="RBNJ01008686">
    <property type="protein sequence ID" value="RUS27315.1"/>
    <property type="molecule type" value="Genomic_DNA"/>
</dbReference>
<evidence type="ECO:0000313" key="7">
    <source>
        <dbReference type="Proteomes" id="UP000274822"/>
    </source>
</evidence>
<gene>
    <name evidence="6" type="ORF">BC938DRAFT_483437</name>
</gene>
<protein>
    <recommendedName>
        <fullName evidence="8">Methyltransferase-domain-containing protein</fullName>
    </recommendedName>
</protein>
<proteinExistence type="predicted"/>
<keyword evidence="1" id="KW-0963">Cytoplasm</keyword>
<evidence type="ECO:0000313" key="6">
    <source>
        <dbReference type="EMBL" id="RUS27315.1"/>
    </source>
</evidence>
<evidence type="ECO:0000256" key="5">
    <source>
        <dbReference type="SAM" id="MobiDB-lite"/>
    </source>
</evidence>
<dbReference type="InterPro" id="IPR019410">
    <property type="entry name" value="Methyltransf_16"/>
</dbReference>
<dbReference type="GO" id="GO:0008168">
    <property type="term" value="F:methyltransferase activity"/>
    <property type="evidence" value="ECO:0007669"/>
    <property type="project" value="UniProtKB-KW"/>
</dbReference>
<dbReference type="PROSITE" id="PS51560">
    <property type="entry name" value="SAM_MT_NNT1"/>
    <property type="match status" value="1"/>
</dbReference>
<dbReference type="InterPro" id="IPR029063">
    <property type="entry name" value="SAM-dependent_MTases_sf"/>
</dbReference>
<keyword evidence="4" id="KW-0949">S-adenosyl-L-methionine</keyword>
<dbReference type="Proteomes" id="UP000274822">
    <property type="component" value="Unassembled WGS sequence"/>
</dbReference>
<dbReference type="AlphaFoldDB" id="A0A433QC14"/>
<evidence type="ECO:0000256" key="1">
    <source>
        <dbReference type="ARBA" id="ARBA00022490"/>
    </source>
</evidence>
<dbReference type="SUPFAM" id="SSF53335">
    <property type="entry name" value="S-adenosyl-L-methionine-dependent methyltransferases"/>
    <property type="match status" value="1"/>
</dbReference>
<evidence type="ECO:0000256" key="3">
    <source>
        <dbReference type="ARBA" id="ARBA00022679"/>
    </source>
</evidence>
<keyword evidence="7" id="KW-1185">Reference proteome</keyword>
<organism evidence="6 7">
    <name type="scientific">Jimgerdemannia flammicorona</name>
    <dbReference type="NCBI Taxonomy" id="994334"/>
    <lineage>
        <taxon>Eukaryota</taxon>
        <taxon>Fungi</taxon>
        <taxon>Fungi incertae sedis</taxon>
        <taxon>Mucoromycota</taxon>
        <taxon>Mucoromycotina</taxon>
        <taxon>Endogonomycetes</taxon>
        <taxon>Endogonales</taxon>
        <taxon>Endogonaceae</taxon>
        <taxon>Jimgerdemannia</taxon>
    </lineage>
</organism>